<organism evidence="1 2">
    <name type="scientific">Pedobacter ginsenosidimutans</name>
    <dbReference type="NCBI Taxonomy" id="687842"/>
    <lineage>
        <taxon>Bacteria</taxon>
        <taxon>Pseudomonadati</taxon>
        <taxon>Bacteroidota</taxon>
        <taxon>Sphingobacteriia</taxon>
        <taxon>Sphingobacteriales</taxon>
        <taxon>Sphingobacteriaceae</taxon>
        <taxon>Pedobacter</taxon>
    </lineage>
</organism>
<dbReference type="Gene3D" id="2.160.10.10">
    <property type="entry name" value="Hexapeptide repeat proteins"/>
    <property type="match status" value="1"/>
</dbReference>
<dbReference type="AlphaFoldDB" id="A0A0T5VVZ1"/>
<dbReference type="OrthoDB" id="9801697at2"/>
<reference evidence="1 2" key="1">
    <citation type="submission" date="2015-11" db="EMBL/GenBank/DDBJ databases">
        <title>Sequence of Pedobacter ginsenosidimutans.</title>
        <authorList>
            <person name="Carson E."/>
            <person name="Keyser V."/>
            <person name="Newman J."/>
            <person name="Miller J."/>
        </authorList>
    </citation>
    <scope>NUCLEOTIDE SEQUENCE [LARGE SCALE GENOMIC DNA]</scope>
    <source>
        <strain evidence="1 2">KACC 14530</strain>
    </source>
</reference>
<dbReference type="PANTHER" id="PTHR23416">
    <property type="entry name" value="SIALIC ACID SYNTHASE-RELATED"/>
    <property type="match status" value="1"/>
</dbReference>
<dbReference type="InterPro" id="IPR001451">
    <property type="entry name" value="Hexapep"/>
</dbReference>
<gene>
    <name evidence="1" type="ORF">ASU31_01785</name>
</gene>
<comment type="caution">
    <text evidence="1">The sequence shown here is derived from an EMBL/GenBank/DDBJ whole genome shotgun (WGS) entry which is preliminary data.</text>
</comment>
<dbReference type="CDD" id="cd04647">
    <property type="entry name" value="LbH_MAT_like"/>
    <property type="match status" value="1"/>
</dbReference>
<proteinExistence type="predicted"/>
<dbReference type="InterPro" id="IPR011004">
    <property type="entry name" value="Trimer_LpxA-like_sf"/>
</dbReference>
<evidence type="ECO:0008006" key="3">
    <source>
        <dbReference type="Google" id="ProtNLM"/>
    </source>
</evidence>
<dbReference type="InterPro" id="IPR051159">
    <property type="entry name" value="Hexapeptide_acetyltransf"/>
</dbReference>
<dbReference type="Pfam" id="PF14602">
    <property type="entry name" value="Hexapep_2"/>
    <property type="match status" value="1"/>
</dbReference>
<evidence type="ECO:0000313" key="1">
    <source>
        <dbReference type="EMBL" id="KRT18042.1"/>
    </source>
</evidence>
<dbReference type="PANTHER" id="PTHR23416:SF78">
    <property type="entry name" value="LIPOPOLYSACCHARIDE BIOSYNTHESIS O-ACETYL TRANSFERASE WBBJ-RELATED"/>
    <property type="match status" value="1"/>
</dbReference>
<dbReference type="EMBL" id="LMZQ01000001">
    <property type="protein sequence ID" value="KRT18042.1"/>
    <property type="molecule type" value="Genomic_DNA"/>
</dbReference>
<protein>
    <recommendedName>
        <fullName evidence="3">Acetyltransferase</fullName>
    </recommendedName>
</protein>
<accession>A0A0T5VVZ1</accession>
<dbReference type="Proteomes" id="UP000051950">
    <property type="component" value="Unassembled WGS sequence"/>
</dbReference>
<sequence length="200" mass="22379">MYQFFQRLKLYLYYASTLLGNKLKYKKFGNRSIIHPLLRLEHPENITIGKSVVVGKHSWLAASPNVISNPELIIEDRCAIGSMNQIYSNSKIILRKNVLTADRVYISDGSHDYENPNLPIMYQKVLSLGEMEIGEGTWIGTNACILGVSVGKNCVIGSNSVVTKEIPDYCVAVGSPARIIKKYCFDSKAWKKTNAVGEFI</sequence>
<keyword evidence="2" id="KW-1185">Reference proteome</keyword>
<dbReference type="SUPFAM" id="SSF51161">
    <property type="entry name" value="Trimeric LpxA-like enzymes"/>
    <property type="match status" value="1"/>
</dbReference>
<name>A0A0T5VVZ1_9SPHI</name>
<dbReference type="STRING" id="687842.ASU31_01785"/>
<evidence type="ECO:0000313" key="2">
    <source>
        <dbReference type="Proteomes" id="UP000051950"/>
    </source>
</evidence>